<evidence type="ECO:0000256" key="3">
    <source>
        <dbReference type="ARBA" id="ARBA00022475"/>
    </source>
</evidence>
<sequence>MTGLLLPRLGPRAALLAGLGLCLTGVLAMMPLRDAATVWQMLPLGLLGLGIGAAMTAASSTIMLSAPSERAGMAAAVEEVSYELGGALGIAILGTVMSLGYRWSMPVQAELGAAASDGTIYDSLDEALLVAETLPAETSASLITTARAAFEQAFLSVGFAAALILGLTCLLIFRRGRSAA</sequence>
<evidence type="ECO:0000256" key="2">
    <source>
        <dbReference type="ARBA" id="ARBA00022448"/>
    </source>
</evidence>
<keyword evidence="5 7" id="KW-1133">Transmembrane helix</keyword>
<dbReference type="InterPro" id="IPR036259">
    <property type="entry name" value="MFS_trans_sf"/>
</dbReference>
<reference evidence="10" key="1">
    <citation type="journal article" date="2019" name="Int. J. Syst. Evol. Microbiol.">
        <title>The Global Catalogue of Microorganisms (GCM) 10K type strain sequencing project: providing services to taxonomists for standard genome sequencing and annotation.</title>
        <authorList>
            <consortium name="The Broad Institute Genomics Platform"/>
            <consortium name="The Broad Institute Genome Sequencing Center for Infectious Disease"/>
            <person name="Wu L."/>
            <person name="Ma J."/>
        </authorList>
    </citation>
    <scope>NUCLEOTIDE SEQUENCE [LARGE SCALE GENOMIC DNA]</scope>
    <source>
        <strain evidence="10">CECT 8482</strain>
    </source>
</reference>
<evidence type="ECO:0000313" key="9">
    <source>
        <dbReference type="EMBL" id="MDN3711676.1"/>
    </source>
</evidence>
<feature type="transmembrane region" description="Helical" evidence="7">
    <location>
        <begin position="44"/>
        <end position="64"/>
    </location>
</feature>
<evidence type="ECO:0000256" key="6">
    <source>
        <dbReference type="ARBA" id="ARBA00023136"/>
    </source>
</evidence>
<comment type="subcellular location">
    <subcellularLocation>
        <location evidence="1">Cell membrane</location>
        <topology evidence="1">Multi-pass membrane protein</topology>
    </subcellularLocation>
</comment>
<evidence type="ECO:0000313" key="10">
    <source>
        <dbReference type="Proteomes" id="UP001243846"/>
    </source>
</evidence>
<dbReference type="Gene3D" id="1.20.1250.20">
    <property type="entry name" value="MFS general substrate transporter like domains"/>
    <property type="match status" value="1"/>
</dbReference>
<keyword evidence="4 7" id="KW-0812">Transmembrane</keyword>
<gene>
    <name evidence="9" type="ORF">QWZ10_07235</name>
</gene>
<protein>
    <submittedName>
        <fullName evidence="9">MFS transporter</fullName>
    </submittedName>
</protein>
<comment type="caution">
    <text evidence="9">The sequence shown here is derived from an EMBL/GenBank/DDBJ whole genome shotgun (WGS) entry which is preliminary data.</text>
</comment>
<proteinExistence type="predicted"/>
<dbReference type="InterPro" id="IPR020846">
    <property type="entry name" value="MFS_dom"/>
</dbReference>
<accession>A0ABT8D5V9</accession>
<evidence type="ECO:0000259" key="8">
    <source>
        <dbReference type="PROSITE" id="PS50850"/>
    </source>
</evidence>
<evidence type="ECO:0000256" key="7">
    <source>
        <dbReference type="SAM" id="Phobius"/>
    </source>
</evidence>
<feature type="transmembrane region" description="Helical" evidence="7">
    <location>
        <begin position="84"/>
        <end position="103"/>
    </location>
</feature>
<dbReference type="PANTHER" id="PTHR42718:SF47">
    <property type="entry name" value="METHYL VIOLOGEN RESISTANCE PROTEIN SMVA"/>
    <property type="match status" value="1"/>
</dbReference>
<feature type="domain" description="Major facilitator superfamily (MFS) profile" evidence="8">
    <location>
        <begin position="1"/>
        <end position="180"/>
    </location>
</feature>
<dbReference type="SUPFAM" id="SSF103473">
    <property type="entry name" value="MFS general substrate transporter"/>
    <property type="match status" value="1"/>
</dbReference>
<organism evidence="9 10">
    <name type="scientific">Paracoccus cavernae</name>
    <dbReference type="NCBI Taxonomy" id="1571207"/>
    <lineage>
        <taxon>Bacteria</taxon>
        <taxon>Pseudomonadati</taxon>
        <taxon>Pseudomonadota</taxon>
        <taxon>Alphaproteobacteria</taxon>
        <taxon>Rhodobacterales</taxon>
        <taxon>Paracoccaceae</taxon>
        <taxon>Paracoccus</taxon>
    </lineage>
</organism>
<feature type="transmembrane region" description="Helical" evidence="7">
    <location>
        <begin position="153"/>
        <end position="173"/>
    </location>
</feature>
<keyword evidence="2" id="KW-0813">Transport</keyword>
<dbReference type="Proteomes" id="UP001243846">
    <property type="component" value="Unassembled WGS sequence"/>
</dbReference>
<dbReference type="PROSITE" id="PS50850">
    <property type="entry name" value="MFS"/>
    <property type="match status" value="1"/>
</dbReference>
<evidence type="ECO:0000256" key="4">
    <source>
        <dbReference type="ARBA" id="ARBA00022692"/>
    </source>
</evidence>
<evidence type="ECO:0000256" key="5">
    <source>
        <dbReference type="ARBA" id="ARBA00022989"/>
    </source>
</evidence>
<evidence type="ECO:0000256" key="1">
    <source>
        <dbReference type="ARBA" id="ARBA00004651"/>
    </source>
</evidence>
<keyword evidence="6 7" id="KW-0472">Membrane</keyword>
<name>A0ABT8D5V9_9RHOB</name>
<dbReference type="EMBL" id="JAUFRC010000001">
    <property type="protein sequence ID" value="MDN3711676.1"/>
    <property type="molecule type" value="Genomic_DNA"/>
</dbReference>
<keyword evidence="10" id="KW-1185">Reference proteome</keyword>
<keyword evidence="3" id="KW-1003">Cell membrane</keyword>
<dbReference type="PANTHER" id="PTHR42718">
    <property type="entry name" value="MAJOR FACILITATOR SUPERFAMILY MULTIDRUG TRANSPORTER MFSC"/>
    <property type="match status" value="1"/>
</dbReference>